<keyword evidence="4" id="KW-1185">Reference proteome</keyword>
<proteinExistence type="predicted"/>
<dbReference type="OrthoDB" id="4171124at2"/>
<protein>
    <submittedName>
        <fullName evidence="3">Uncharacterized protein</fullName>
    </submittedName>
</protein>
<evidence type="ECO:0000313" key="4">
    <source>
        <dbReference type="Proteomes" id="UP000308697"/>
    </source>
</evidence>
<dbReference type="InterPro" id="IPR045728">
    <property type="entry name" value="DUF6082"/>
</dbReference>
<comment type="caution">
    <text evidence="3">The sequence shown here is derived from an EMBL/GenBank/DDBJ whole genome shotgun (WGS) entry which is preliminary data.</text>
</comment>
<evidence type="ECO:0000256" key="2">
    <source>
        <dbReference type="SAM" id="Phobius"/>
    </source>
</evidence>
<keyword evidence="2" id="KW-1133">Transmembrane helix</keyword>
<dbReference type="Proteomes" id="UP000308697">
    <property type="component" value="Unassembled WGS sequence"/>
</dbReference>
<feature type="transmembrane region" description="Helical" evidence="2">
    <location>
        <begin position="55"/>
        <end position="77"/>
    </location>
</feature>
<evidence type="ECO:0000313" key="3">
    <source>
        <dbReference type="EMBL" id="TJZ54089.1"/>
    </source>
</evidence>
<feature type="region of interest" description="Disordered" evidence="1">
    <location>
        <begin position="210"/>
        <end position="253"/>
    </location>
</feature>
<dbReference type="EMBL" id="SUMB01000004">
    <property type="protein sequence ID" value="TJZ54089.1"/>
    <property type="molecule type" value="Genomic_DNA"/>
</dbReference>
<dbReference type="RefSeq" id="WP_136740015.1">
    <property type="nucleotide sequence ID" value="NZ_SUMB01000004.1"/>
</dbReference>
<evidence type="ECO:0000256" key="1">
    <source>
        <dbReference type="SAM" id="MobiDB-lite"/>
    </source>
</evidence>
<accession>A0A4U0NIK2</accession>
<reference evidence="3 4" key="1">
    <citation type="submission" date="2019-04" db="EMBL/GenBank/DDBJ databases">
        <title>Streptomyces piniterrae sp. nov., a heliquinomycin-producing actinomycete isolated from rhizosphere soil of Pinus yunnanensis.</title>
        <authorList>
            <person name="Zhuang X."/>
            <person name="Zhao J."/>
        </authorList>
    </citation>
    <scope>NUCLEOTIDE SEQUENCE [LARGE SCALE GENOMIC DNA]</scope>
    <source>
        <strain evidence="4">jys28</strain>
    </source>
</reference>
<gene>
    <name evidence="3" type="ORF">FCH28_12845</name>
</gene>
<dbReference type="AlphaFoldDB" id="A0A4U0NIK2"/>
<keyword evidence="2" id="KW-0812">Transmembrane</keyword>
<name>A0A4U0NIK2_9ACTN</name>
<organism evidence="3 4">
    <name type="scientific">Streptomyces piniterrae</name>
    <dbReference type="NCBI Taxonomy" id="2571125"/>
    <lineage>
        <taxon>Bacteria</taxon>
        <taxon>Bacillati</taxon>
        <taxon>Actinomycetota</taxon>
        <taxon>Actinomycetes</taxon>
        <taxon>Kitasatosporales</taxon>
        <taxon>Streptomycetaceae</taxon>
        <taxon>Streptomyces</taxon>
    </lineage>
</organism>
<sequence length="253" mass="27950">MFGRRNSGWRVSSVVLWAVVALAGMLGLLVATPFALSAIAPAGYDWNKLSDISQVYAAVSILISSAALAGVVLSLVFQLRQARTSDEQAVRDSHLQLTSLVFDDPELLRAWSPPAEPVTLLRHQQHIVSSLALGELLHRFRIGHLSTAKLTVKLDSHFRHEIAREQWQRDGSSWLRTMKAGDRRDSAFVRLTQERYAAAVSAGPPAADVFLPSPAARRNDADPRHVSRARPRPLPSPRTAHALLGRRQSRPRT</sequence>
<feature type="transmembrane region" description="Helical" evidence="2">
    <location>
        <begin position="12"/>
        <end position="35"/>
    </location>
</feature>
<keyword evidence="2" id="KW-0472">Membrane</keyword>
<dbReference type="Pfam" id="PF19560">
    <property type="entry name" value="DUF6082"/>
    <property type="match status" value="1"/>
</dbReference>